<name>A0A0E3ZD72_9FUSO</name>
<reference evidence="2 3" key="1">
    <citation type="journal article" date="2012" name="BMC Genomics">
        <title>Genomic sequence analysis and characterization of Sneathia amnii sp. nov.</title>
        <authorList>
            <consortium name="Vaginal Microbiome Consortium (additional members)"/>
            <person name="Harwich M.D.Jr."/>
            <person name="Serrano M.G."/>
            <person name="Fettweis J.M."/>
            <person name="Alves J.M."/>
            <person name="Reimers M.A."/>
            <person name="Buck G.A."/>
            <person name="Jefferson K.K."/>
        </authorList>
    </citation>
    <scope>NUCLEOTIDE SEQUENCE [LARGE SCALE GENOMIC DNA]</scope>
    <source>
        <strain evidence="2 3">SN35</strain>
    </source>
</reference>
<dbReference type="GO" id="GO:0008320">
    <property type="term" value="F:protein transmembrane transporter activity"/>
    <property type="evidence" value="ECO:0007669"/>
    <property type="project" value="TreeGrafter"/>
</dbReference>
<dbReference type="EMBL" id="CP011280">
    <property type="protein sequence ID" value="AKC96037.1"/>
    <property type="molecule type" value="Genomic_DNA"/>
</dbReference>
<dbReference type="InterPro" id="IPR051544">
    <property type="entry name" value="TPS_OM_transporter"/>
</dbReference>
<dbReference type="STRING" id="187101.VC03_06085"/>
<dbReference type="AlphaFoldDB" id="A0A0E3ZD72"/>
<gene>
    <name evidence="2" type="ORF">VC03_06085</name>
</gene>
<dbReference type="Pfam" id="PF03865">
    <property type="entry name" value="ShlB"/>
    <property type="match status" value="1"/>
</dbReference>
<dbReference type="Proteomes" id="UP000033103">
    <property type="component" value="Chromosome"/>
</dbReference>
<dbReference type="PANTHER" id="PTHR34597">
    <property type="entry name" value="SLR1661 PROTEIN"/>
    <property type="match status" value="1"/>
</dbReference>
<accession>A0A0E3ZD72</accession>
<proteinExistence type="predicted"/>
<dbReference type="PATRIC" id="fig|1069640.6.peg.1208"/>
<dbReference type="KEGG" id="sns:VC03_06085"/>
<dbReference type="RefSeq" id="WP_046329141.1">
    <property type="nucleotide sequence ID" value="NZ_CP011280.1"/>
</dbReference>
<dbReference type="HOGENOM" id="CLU_620964_0_0_0"/>
<dbReference type="InterPro" id="IPR005565">
    <property type="entry name" value="Hemolysn_activator_HlyB_C"/>
</dbReference>
<organism evidence="2 3">
    <name type="scientific">Sneathia vaginalis</name>
    <dbReference type="NCBI Taxonomy" id="187101"/>
    <lineage>
        <taxon>Bacteria</taxon>
        <taxon>Fusobacteriati</taxon>
        <taxon>Fusobacteriota</taxon>
        <taxon>Fusobacteriia</taxon>
        <taxon>Fusobacteriales</taxon>
        <taxon>Leptotrichiaceae</taxon>
        <taxon>Sneathia</taxon>
    </lineage>
</organism>
<dbReference type="Gene3D" id="2.40.160.50">
    <property type="entry name" value="membrane protein fhac: a member of the omp85/tpsb transporter family"/>
    <property type="match status" value="1"/>
</dbReference>
<dbReference type="GO" id="GO:0046819">
    <property type="term" value="P:protein secretion by the type V secretion system"/>
    <property type="evidence" value="ECO:0007669"/>
    <property type="project" value="TreeGrafter"/>
</dbReference>
<feature type="domain" description="Haemolysin activator HlyB C-terminal" evidence="1">
    <location>
        <begin position="137"/>
        <end position="320"/>
    </location>
</feature>
<sequence length="441" mass="50710">MKKILLFLLFPYILSAKNILISDKYNILDEKYLSFENEEDLKRELNKLTLEMLNKGYVSSQITQVNGEICVKPGYINKVILKEANADIKKKLLGLESLEGKILNISDIDKIVSEYERLENNDIKIEIRKTPNKDFYSDIIVNNTVKRKLKFGVVASYTDKFKYNVNLSILQPFYLNDKFSTNFSILNKSKYVGLSYSLPIYSSVIDLSYFYTTQKIKEHGNSTSHEVSLSVSKDLYKDKLKNLSLETSTKLNISKEYVSDIKMKDKIYFDNDVNLEYNNVHVFKNSILNTNLQTKVGLGYMYNKELKTQHFPVTFDVNANFKTKYLDNITQVFASLNNNNDSRYMFSKDINSINDIPLNITDSSYALSTCFTLKYPVTEKDILLQPFVQLAGCVAKGEKKYINLGMGIGIDVRIKDVFAKLKYSIDKEKNKSLGIQIGINK</sequence>
<protein>
    <recommendedName>
        <fullName evidence="1">Haemolysin activator HlyB C-terminal domain-containing protein</fullName>
    </recommendedName>
</protein>
<dbReference type="PANTHER" id="PTHR34597:SF3">
    <property type="entry name" value="OUTER MEMBRANE TRANSPORTER CDIB"/>
    <property type="match status" value="1"/>
</dbReference>
<keyword evidence="3" id="KW-1185">Reference proteome</keyword>
<dbReference type="GO" id="GO:0098046">
    <property type="term" value="C:type V protein secretion system complex"/>
    <property type="evidence" value="ECO:0007669"/>
    <property type="project" value="TreeGrafter"/>
</dbReference>
<evidence type="ECO:0000313" key="2">
    <source>
        <dbReference type="EMBL" id="AKC96037.1"/>
    </source>
</evidence>
<evidence type="ECO:0000313" key="3">
    <source>
        <dbReference type="Proteomes" id="UP000033103"/>
    </source>
</evidence>
<evidence type="ECO:0000259" key="1">
    <source>
        <dbReference type="Pfam" id="PF03865"/>
    </source>
</evidence>